<sequence length="157" mass="16096">MVVSCAQPPRLGLPEAPPVRARCDAAHAQDGDASRPRGPHDAGAYGTPSTAPPTTTASPLIVPGDAGVDGDDAGAAGVAEEDTDGDAVRAAAVQRPPALRRARPADAPRHPGPKEPPPGEEEDCQCQCQDTFHHNPQGPPIVSYLGPVDRGGRNTLL</sequence>
<dbReference type="AlphaFoldDB" id="N1R3X8"/>
<evidence type="ECO:0000313" key="2">
    <source>
        <dbReference type="EnsemblPlants" id="EMT17453"/>
    </source>
</evidence>
<reference evidence="2" key="1">
    <citation type="submission" date="2015-06" db="UniProtKB">
        <authorList>
            <consortium name="EnsemblPlants"/>
        </authorList>
    </citation>
    <scope>IDENTIFICATION</scope>
</reference>
<accession>N1R3X8</accession>
<feature type="region of interest" description="Disordered" evidence="1">
    <location>
        <begin position="1"/>
        <end position="157"/>
    </location>
</feature>
<proteinExistence type="predicted"/>
<evidence type="ECO:0000256" key="1">
    <source>
        <dbReference type="SAM" id="MobiDB-lite"/>
    </source>
</evidence>
<organism evidence="2">
    <name type="scientific">Aegilops tauschii</name>
    <name type="common">Tausch's goatgrass</name>
    <name type="synonym">Aegilops squarrosa</name>
    <dbReference type="NCBI Taxonomy" id="37682"/>
    <lineage>
        <taxon>Eukaryota</taxon>
        <taxon>Viridiplantae</taxon>
        <taxon>Streptophyta</taxon>
        <taxon>Embryophyta</taxon>
        <taxon>Tracheophyta</taxon>
        <taxon>Spermatophyta</taxon>
        <taxon>Magnoliopsida</taxon>
        <taxon>Liliopsida</taxon>
        <taxon>Poales</taxon>
        <taxon>Poaceae</taxon>
        <taxon>BOP clade</taxon>
        <taxon>Pooideae</taxon>
        <taxon>Triticodae</taxon>
        <taxon>Triticeae</taxon>
        <taxon>Triticinae</taxon>
        <taxon>Aegilops</taxon>
    </lineage>
</organism>
<feature type="compositionally biased region" description="Low complexity" evidence="1">
    <location>
        <begin position="88"/>
        <end position="99"/>
    </location>
</feature>
<feature type="compositionally biased region" description="Basic and acidic residues" evidence="1">
    <location>
        <begin position="103"/>
        <end position="113"/>
    </location>
</feature>
<protein>
    <submittedName>
        <fullName evidence="2">Uncharacterized protein</fullName>
    </submittedName>
</protein>
<feature type="compositionally biased region" description="Basic and acidic residues" evidence="1">
    <location>
        <begin position="21"/>
        <end position="40"/>
    </location>
</feature>
<name>N1R3X8_AEGTA</name>
<feature type="compositionally biased region" description="Low complexity" evidence="1">
    <location>
        <begin position="47"/>
        <end position="59"/>
    </location>
</feature>
<dbReference type="EnsemblPlants" id="EMT17453">
    <property type="protein sequence ID" value="EMT17453"/>
    <property type="gene ID" value="F775_03352"/>
</dbReference>